<comment type="caution">
    <text evidence="5">Lacks conserved residue(s) required for the propagation of feature annotation.</text>
</comment>
<dbReference type="Proteomes" id="UP000248301">
    <property type="component" value="Unassembled WGS sequence"/>
</dbReference>
<dbReference type="PANTHER" id="PTHR33603:SF1">
    <property type="entry name" value="RIBOSOMAL RNA LARGE SUBUNIT METHYLTRANSFERASE H"/>
    <property type="match status" value="1"/>
</dbReference>
<comment type="caution">
    <text evidence="6">The sequence shown here is derived from an EMBL/GenBank/DDBJ whole genome shotgun (WGS) entry which is preliminary data.</text>
</comment>
<organism evidence="6 7">
    <name type="scientific">Gluconacetobacter entanii</name>
    <dbReference type="NCBI Taxonomy" id="108528"/>
    <lineage>
        <taxon>Bacteria</taxon>
        <taxon>Pseudomonadati</taxon>
        <taxon>Pseudomonadota</taxon>
        <taxon>Alphaproteobacteria</taxon>
        <taxon>Acetobacterales</taxon>
        <taxon>Acetobacteraceae</taxon>
        <taxon>Gluconacetobacter</taxon>
    </lineage>
</organism>
<reference evidence="6 7" key="1">
    <citation type="submission" date="2017-07" db="EMBL/GenBank/DDBJ databases">
        <title>A draft genome sequence of Gluconacetobacter entanii LTH 4560.</title>
        <authorList>
            <person name="Skraban J."/>
            <person name="Cleenwerck I."/>
            <person name="Vandamme P."/>
            <person name="Trcek J."/>
        </authorList>
    </citation>
    <scope>NUCLEOTIDE SEQUENCE [LARGE SCALE GENOMIC DNA]</scope>
    <source>
        <strain evidence="6 7">LTH 4560</strain>
    </source>
</reference>
<dbReference type="InterPro" id="IPR003742">
    <property type="entry name" value="RlmH-like"/>
</dbReference>
<dbReference type="EMBL" id="NKUF01000003">
    <property type="protein sequence ID" value="PYD64378.1"/>
    <property type="molecule type" value="Genomic_DNA"/>
</dbReference>
<name>A0A318PZ01_9PROT</name>
<feature type="binding site" evidence="5">
    <location>
        <begin position="116"/>
        <end position="121"/>
    </location>
    <ligand>
        <name>S-adenosyl-L-methionine</name>
        <dbReference type="ChEBI" id="CHEBI:59789"/>
    </ligand>
</feature>
<keyword evidence="1 5" id="KW-0489">Methyltransferase</keyword>
<evidence type="ECO:0000256" key="4">
    <source>
        <dbReference type="ARBA" id="ARBA00038303"/>
    </source>
</evidence>
<comment type="similarity">
    <text evidence="4 5">Belongs to the RNA methyltransferase RlmH family.</text>
</comment>
<comment type="subunit">
    <text evidence="5">Homodimer.</text>
</comment>
<dbReference type="GO" id="GO:0005737">
    <property type="term" value="C:cytoplasm"/>
    <property type="evidence" value="ECO:0007669"/>
    <property type="project" value="UniProtKB-SubCell"/>
</dbReference>
<accession>A0A318PZ01</accession>
<evidence type="ECO:0000256" key="1">
    <source>
        <dbReference type="ARBA" id="ARBA00022603"/>
    </source>
</evidence>
<dbReference type="PANTHER" id="PTHR33603">
    <property type="entry name" value="METHYLTRANSFERASE"/>
    <property type="match status" value="1"/>
</dbReference>
<dbReference type="EC" id="2.1.1.177" evidence="5"/>
<keyword evidence="5" id="KW-0963">Cytoplasm</keyword>
<evidence type="ECO:0000256" key="2">
    <source>
        <dbReference type="ARBA" id="ARBA00022679"/>
    </source>
</evidence>
<protein>
    <recommendedName>
        <fullName evidence="5">Ribosomal RNA large subunit methyltransferase H</fullName>
        <ecNumber evidence="5">2.1.1.177</ecNumber>
    </recommendedName>
    <alternativeName>
        <fullName evidence="5">23S rRNA (pseudouridine1915-N3)-methyltransferase</fullName>
    </alternativeName>
    <alternativeName>
        <fullName evidence="5">23S rRNA m3Psi1915 methyltransferase</fullName>
    </alternativeName>
    <alternativeName>
        <fullName evidence="5">rRNA (pseudouridine-N3-)-methyltransferase RlmH</fullName>
    </alternativeName>
</protein>
<keyword evidence="5" id="KW-0698">rRNA processing</keyword>
<sequence length="154" mass="16914">MLHMIAIGRMKDRVEKDLFNRYAERLSPRLKLTEVPEGRGAAGEAKRREGQALLAALPARAQVVAMDEGGSTYDSLSFARALERWMGLSRPICFLIGGAEGLDGCVIERADETLSLGAMTWPHMLVRGLLAEQLYRARAIATGHPYHRAGRPGV</sequence>
<dbReference type="HAMAP" id="MF_00658">
    <property type="entry name" value="23SrRNA_methyltr_H"/>
    <property type="match status" value="1"/>
</dbReference>
<dbReference type="Gene3D" id="3.40.1280.10">
    <property type="match status" value="1"/>
</dbReference>
<dbReference type="Pfam" id="PF02590">
    <property type="entry name" value="SPOUT_MTase"/>
    <property type="match status" value="1"/>
</dbReference>
<dbReference type="SUPFAM" id="SSF75217">
    <property type="entry name" value="alpha/beta knot"/>
    <property type="match status" value="1"/>
</dbReference>
<comment type="function">
    <text evidence="5">Specifically methylates the pseudouridine at position 1915 (m3Psi1915) in 23S rRNA.</text>
</comment>
<keyword evidence="2 5" id="KW-0808">Transferase</keyword>
<feature type="binding site" evidence="5">
    <location>
        <position position="97"/>
    </location>
    <ligand>
        <name>S-adenosyl-L-methionine</name>
        <dbReference type="ChEBI" id="CHEBI:59789"/>
    </ligand>
</feature>
<evidence type="ECO:0000313" key="7">
    <source>
        <dbReference type="Proteomes" id="UP000248301"/>
    </source>
</evidence>
<comment type="catalytic activity">
    <reaction evidence="5">
        <text>pseudouridine(1915) in 23S rRNA + S-adenosyl-L-methionine = N(3)-methylpseudouridine(1915) in 23S rRNA + S-adenosyl-L-homocysteine + H(+)</text>
        <dbReference type="Rhea" id="RHEA:42752"/>
        <dbReference type="Rhea" id="RHEA-COMP:10221"/>
        <dbReference type="Rhea" id="RHEA-COMP:10222"/>
        <dbReference type="ChEBI" id="CHEBI:15378"/>
        <dbReference type="ChEBI" id="CHEBI:57856"/>
        <dbReference type="ChEBI" id="CHEBI:59789"/>
        <dbReference type="ChEBI" id="CHEBI:65314"/>
        <dbReference type="ChEBI" id="CHEBI:74486"/>
        <dbReference type="EC" id="2.1.1.177"/>
    </reaction>
</comment>
<proteinExistence type="inferred from homology"/>
<dbReference type="OrthoDB" id="9806643at2"/>
<dbReference type="InterPro" id="IPR029028">
    <property type="entry name" value="Alpha/beta_knot_MTases"/>
</dbReference>
<dbReference type="InterPro" id="IPR029026">
    <property type="entry name" value="tRNA_m1G_MTases_N"/>
</dbReference>
<gene>
    <name evidence="5" type="primary">rlmH</name>
    <name evidence="6" type="ORF">CFR72_02775</name>
</gene>
<comment type="subcellular location">
    <subcellularLocation>
        <location evidence="5">Cytoplasm</location>
    </subcellularLocation>
</comment>
<dbReference type="GO" id="GO:0070038">
    <property type="term" value="F:rRNA (pseudouridine-N3-)-methyltransferase activity"/>
    <property type="evidence" value="ECO:0007669"/>
    <property type="project" value="UniProtKB-UniRule"/>
</dbReference>
<evidence type="ECO:0000256" key="3">
    <source>
        <dbReference type="ARBA" id="ARBA00022691"/>
    </source>
</evidence>
<dbReference type="AlphaFoldDB" id="A0A318PZ01"/>
<dbReference type="PIRSF" id="PIRSF004505">
    <property type="entry name" value="MT_bac"/>
    <property type="match status" value="1"/>
</dbReference>
<dbReference type="CDD" id="cd18081">
    <property type="entry name" value="RlmH-like"/>
    <property type="match status" value="1"/>
</dbReference>
<keyword evidence="3 5" id="KW-0949">S-adenosyl-L-methionine</keyword>
<evidence type="ECO:0000313" key="6">
    <source>
        <dbReference type="EMBL" id="PYD64378.1"/>
    </source>
</evidence>
<evidence type="ECO:0000256" key="5">
    <source>
        <dbReference type="HAMAP-Rule" id="MF_00658"/>
    </source>
</evidence>